<evidence type="ECO:0000256" key="3">
    <source>
        <dbReference type="PROSITE-ProRule" id="PRU00284"/>
    </source>
</evidence>
<dbReference type="PROSITE" id="PS50885">
    <property type="entry name" value="HAMP"/>
    <property type="match status" value="1"/>
</dbReference>
<evidence type="ECO:0000313" key="9">
    <source>
        <dbReference type="Proteomes" id="UP000006898"/>
    </source>
</evidence>
<feature type="domain" description="Methyl-accepting transducer" evidence="6">
    <location>
        <begin position="399"/>
        <end position="628"/>
    </location>
</feature>
<evidence type="ECO:0000313" key="8">
    <source>
        <dbReference type="EMBL" id="CBE68784.1"/>
    </source>
</evidence>
<dbReference type="PATRIC" id="fig|671143.5.peg.1525"/>
<dbReference type="GO" id="GO:0004888">
    <property type="term" value="F:transmembrane signaling receptor activity"/>
    <property type="evidence" value="ECO:0007669"/>
    <property type="project" value="InterPro"/>
</dbReference>
<evidence type="ECO:0000256" key="1">
    <source>
        <dbReference type="ARBA" id="ARBA00022481"/>
    </source>
</evidence>
<evidence type="ECO:0000256" key="5">
    <source>
        <dbReference type="SAM" id="MobiDB-lite"/>
    </source>
</evidence>
<dbReference type="Proteomes" id="UP000006898">
    <property type="component" value="Chromosome"/>
</dbReference>
<organism evidence="8 9">
    <name type="scientific">Methylomirabilis oxygeniifera</name>
    <dbReference type="NCBI Taxonomy" id="671143"/>
    <lineage>
        <taxon>Bacteria</taxon>
        <taxon>Candidatus Methylomirabilota</taxon>
        <taxon>Candidatus Methylomirabilia</taxon>
        <taxon>Candidatus Methylomirabilales</taxon>
        <taxon>Candidatus Methylomirabilaceae</taxon>
        <taxon>Candidatus Methylomirabilis</taxon>
    </lineage>
</organism>
<dbReference type="CDD" id="cd11386">
    <property type="entry name" value="MCP_signal"/>
    <property type="match status" value="1"/>
</dbReference>
<evidence type="ECO:0000256" key="4">
    <source>
        <dbReference type="SAM" id="Coils"/>
    </source>
</evidence>
<dbReference type="FunFam" id="1.10.287.950:FF:000001">
    <property type="entry name" value="Methyl-accepting chemotaxis sensory transducer"/>
    <property type="match status" value="1"/>
</dbReference>
<dbReference type="InterPro" id="IPR004090">
    <property type="entry name" value="Chemotax_Me-accpt_rcpt"/>
</dbReference>
<dbReference type="PROSITE" id="PS50111">
    <property type="entry name" value="CHEMOTAXIS_TRANSDUC_2"/>
    <property type="match status" value="1"/>
</dbReference>
<dbReference type="GO" id="GO:0005886">
    <property type="term" value="C:plasma membrane"/>
    <property type="evidence" value="ECO:0007669"/>
    <property type="project" value="TreeGrafter"/>
</dbReference>
<dbReference type="SUPFAM" id="SSF58104">
    <property type="entry name" value="Methyl-accepting chemotaxis protein (MCP) signaling domain"/>
    <property type="match status" value="1"/>
</dbReference>
<comment type="similarity">
    <text evidence="2">Belongs to the methyl-accepting chemotaxis (MCP) protein family.</text>
</comment>
<feature type="compositionally biased region" description="Polar residues" evidence="5">
    <location>
        <begin position="398"/>
        <end position="456"/>
    </location>
</feature>
<feature type="region of interest" description="Disordered" evidence="5">
    <location>
        <begin position="397"/>
        <end position="461"/>
    </location>
</feature>
<keyword evidence="4" id="KW-0175">Coiled coil</keyword>
<protein>
    <submittedName>
        <fullName evidence="8">Methyl-accepting chemotaxis sensory transducer</fullName>
    </submittedName>
</protein>
<dbReference type="HOGENOM" id="CLU_000445_107_22_0"/>
<evidence type="ECO:0000256" key="2">
    <source>
        <dbReference type="ARBA" id="ARBA00029447"/>
    </source>
</evidence>
<dbReference type="InterPro" id="IPR003660">
    <property type="entry name" value="HAMP_dom"/>
</dbReference>
<dbReference type="SMART" id="SM00304">
    <property type="entry name" value="HAMP"/>
    <property type="match status" value="1"/>
</dbReference>
<dbReference type="KEGG" id="mox:DAMO_1726"/>
<name>D5MGA3_METO1</name>
<dbReference type="STRING" id="671143.DAMO_1726"/>
<feature type="coiled-coil region" evidence="4">
    <location>
        <begin position="617"/>
        <end position="644"/>
    </location>
</feature>
<proteinExistence type="inferred from homology"/>
<sequence length="697" mass="73450">MRLQWFKNRNIKTKLILGFGLAGLALVATPLAAYVMQSSGEIRTARLELTGLAPSKVLLRVVQLTQQHRGLSSNVLGGNTAMEAQRAAKQVEVDKAVETFDAIVKSEIHDSALAGAWSTTVERWRALASSVSSHAIIGKESVAKHTALIADNLKVLDLTLDYFGLSLDPSADSYHLVMGVLVYMPDLTELLGQARARGSLYLATKSLTAEDRVELAAIIDTADRQHEQVVREIDKAMALNPQVKAALAGLVQNGAGLVQKAMDLTRTHVVEAKILSYPSTDYFTVFTQVIDDQFKLLSAATEELDAALQTRIAELRSGQVKMLGIIALAIALAVWMGTVISRSISGPVREVMGATEKAASGDLTVRVSLDSKDELGLMGAALNRMLDSFHDSMREVQQAANHTAAASQQLATGSEQLSSGAQEQASSLEETAASLEQMTSTVKQNADNGRQANQMAVSARDGAEQGGAVVREAVASMEAITQSSKQISAIITTIDEIAFQTNLLALNAAVEAARAGEQGRGFAVVASEVRALAQRSAAASKEIKALITDSVAKVEEGAALVNQSGNTLTEIVASVKKVADLIAEISAASQEQAQGIEQVNKAVTQMDSVTQSNAAQTEQLSSTAQSLAAQAEELSAQVAKFKLAEAAVSGQPSAVSRTTSAKVIPLKGKARGKGEGPQPAVVAATGTDATYGTFEEF</sequence>
<keyword evidence="3" id="KW-0807">Transducer</keyword>
<dbReference type="CDD" id="cd06225">
    <property type="entry name" value="HAMP"/>
    <property type="match status" value="1"/>
</dbReference>
<dbReference type="AlphaFoldDB" id="D5MGA3"/>
<dbReference type="GO" id="GO:0007165">
    <property type="term" value="P:signal transduction"/>
    <property type="evidence" value="ECO:0007669"/>
    <property type="project" value="UniProtKB-KW"/>
</dbReference>
<evidence type="ECO:0000259" key="7">
    <source>
        <dbReference type="PROSITE" id="PS50885"/>
    </source>
</evidence>
<evidence type="ECO:0000259" key="6">
    <source>
        <dbReference type="PROSITE" id="PS50111"/>
    </source>
</evidence>
<dbReference type="PANTHER" id="PTHR43531">
    <property type="entry name" value="PROTEIN ICFG"/>
    <property type="match status" value="1"/>
</dbReference>
<dbReference type="InterPro" id="IPR004089">
    <property type="entry name" value="MCPsignal_dom"/>
</dbReference>
<gene>
    <name evidence="8" type="ORF">DAMO_1726</name>
</gene>
<dbReference type="SMART" id="SM00283">
    <property type="entry name" value="MA"/>
    <property type="match status" value="1"/>
</dbReference>
<dbReference type="PANTHER" id="PTHR43531:SF14">
    <property type="entry name" value="METHYL-ACCEPTING CHEMOTAXIS PROTEIN I-RELATED"/>
    <property type="match status" value="1"/>
</dbReference>
<dbReference type="Pfam" id="PF00015">
    <property type="entry name" value="MCPsignal"/>
    <property type="match status" value="1"/>
</dbReference>
<dbReference type="eggNOG" id="COG0840">
    <property type="taxonomic scope" value="Bacteria"/>
</dbReference>
<dbReference type="InterPro" id="IPR051310">
    <property type="entry name" value="MCP_chemotaxis"/>
</dbReference>
<dbReference type="Pfam" id="PF00672">
    <property type="entry name" value="HAMP"/>
    <property type="match status" value="1"/>
</dbReference>
<dbReference type="Gene3D" id="1.10.287.950">
    <property type="entry name" value="Methyl-accepting chemotaxis protein"/>
    <property type="match status" value="1"/>
</dbReference>
<keyword evidence="1" id="KW-0488">Methylation</keyword>
<dbReference type="EMBL" id="FP565575">
    <property type="protein sequence ID" value="CBE68784.1"/>
    <property type="molecule type" value="Genomic_DNA"/>
</dbReference>
<feature type="domain" description="HAMP" evidence="7">
    <location>
        <begin position="342"/>
        <end position="394"/>
    </location>
</feature>
<dbReference type="PRINTS" id="PR00260">
    <property type="entry name" value="CHEMTRNSDUCR"/>
</dbReference>
<accession>D5MGA3</accession>
<reference evidence="8 9" key="1">
    <citation type="journal article" date="2010" name="Nature">
        <title>Nitrite-driven anaerobic methane oxidation by oxygenic bacteria.</title>
        <authorList>
            <person name="Ettwig K.F."/>
            <person name="Butler M.K."/>
            <person name="Le Paslier D."/>
            <person name="Pelletier E."/>
            <person name="Mangenot S."/>
            <person name="Kuypers M.M.M."/>
            <person name="Schreiber F."/>
            <person name="Dutilh B.E."/>
            <person name="Zedelius J."/>
            <person name="de Beer D."/>
            <person name="Gloerich J."/>
            <person name="Wessels H.J.C.T."/>
            <person name="van Allen T."/>
            <person name="Luesken F."/>
            <person name="Wu M."/>
            <person name="van de Pas-Schoonen K.T."/>
            <person name="Op den Camp H.J.M."/>
            <person name="Janssen-Megens E.M."/>
            <person name="Francoijs K-J."/>
            <person name="Stunnenberg H."/>
            <person name="Weissenbach J."/>
            <person name="Jetten M.S.M."/>
            <person name="Strous M."/>
        </authorList>
    </citation>
    <scope>NUCLEOTIDE SEQUENCE [LARGE SCALE GENOMIC DNA]</scope>
</reference>
<dbReference type="GO" id="GO:0006935">
    <property type="term" value="P:chemotaxis"/>
    <property type="evidence" value="ECO:0007669"/>
    <property type="project" value="InterPro"/>
</dbReference>